<dbReference type="Pfam" id="PF01915">
    <property type="entry name" value="Glyco_hydro_3_C"/>
    <property type="match status" value="1"/>
</dbReference>
<dbReference type="GeneID" id="19198000"/>
<keyword evidence="5" id="KW-0378">Hydrolase</keyword>
<dbReference type="GO" id="GO:0008422">
    <property type="term" value="F:beta-glucosidase activity"/>
    <property type="evidence" value="ECO:0007669"/>
    <property type="project" value="UniProtKB-EC"/>
</dbReference>
<dbReference type="InterPro" id="IPR037524">
    <property type="entry name" value="PA14/GLEYA"/>
</dbReference>
<dbReference type="Gene3D" id="2.60.120.260">
    <property type="entry name" value="Galactose-binding domain-like"/>
    <property type="match status" value="1"/>
</dbReference>
<keyword evidence="6" id="KW-0136">Cellulose degradation</keyword>
<dbReference type="InterPro" id="IPR002772">
    <property type="entry name" value="Glyco_hydro_3_C"/>
</dbReference>
<keyword evidence="7" id="KW-0325">Glycoprotein</keyword>
<dbReference type="InterPro" id="IPR011658">
    <property type="entry name" value="PA14_dom"/>
</dbReference>
<dbReference type="InterPro" id="IPR013783">
    <property type="entry name" value="Ig-like_fold"/>
</dbReference>
<dbReference type="InterPro" id="IPR036962">
    <property type="entry name" value="Glyco_hydro_3_N_sf"/>
</dbReference>
<keyword evidence="10" id="KW-0624">Polysaccharide degradation</keyword>
<evidence type="ECO:0000313" key="13">
    <source>
        <dbReference type="Proteomes" id="UP000019471"/>
    </source>
</evidence>
<dbReference type="Gene3D" id="2.60.40.10">
    <property type="entry name" value="Immunoglobulins"/>
    <property type="match status" value="1"/>
</dbReference>
<dbReference type="EMBL" id="AMGX01000046">
    <property type="protein sequence ID" value="EXJ53449.1"/>
    <property type="molecule type" value="Genomic_DNA"/>
</dbReference>
<evidence type="ECO:0000256" key="1">
    <source>
        <dbReference type="ARBA" id="ARBA00000448"/>
    </source>
</evidence>
<evidence type="ECO:0000256" key="3">
    <source>
        <dbReference type="ARBA" id="ARBA00005336"/>
    </source>
</evidence>
<evidence type="ECO:0000256" key="6">
    <source>
        <dbReference type="ARBA" id="ARBA00023001"/>
    </source>
</evidence>
<feature type="domain" description="PA14" evidence="11">
    <location>
        <begin position="400"/>
        <end position="558"/>
    </location>
</feature>
<proteinExistence type="inferred from homology"/>
<comment type="caution">
    <text evidence="12">The sequence shown here is derived from an EMBL/GenBank/DDBJ whole genome shotgun (WGS) entry which is preliminary data.</text>
</comment>
<dbReference type="InterPro" id="IPR026891">
    <property type="entry name" value="Fn3-like"/>
</dbReference>
<evidence type="ECO:0000313" key="12">
    <source>
        <dbReference type="EMBL" id="EXJ53449.1"/>
    </source>
</evidence>
<evidence type="ECO:0000256" key="2">
    <source>
        <dbReference type="ARBA" id="ARBA00004987"/>
    </source>
</evidence>
<dbReference type="Proteomes" id="UP000019471">
    <property type="component" value="Unassembled WGS sequence"/>
</dbReference>
<dbReference type="Gene3D" id="3.40.50.1700">
    <property type="entry name" value="Glycoside hydrolase family 3 C-terminal domain"/>
    <property type="match status" value="1"/>
</dbReference>
<dbReference type="Pfam" id="PF07691">
    <property type="entry name" value="PA14"/>
    <property type="match status" value="1"/>
</dbReference>
<dbReference type="PRINTS" id="PR00133">
    <property type="entry name" value="GLHYDRLASE3"/>
</dbReference>
<evidence type="ECO:0000259" key="11">
    <source>
        <dbReference type="PROSITE" id="PS51820"/>
    </source>
</evidence>
<dbReference type="OrthoDB" id="47059at2759"/>
<dbReference type="eggNOG" id="ENOG502QR4D">
    <property type="taxonomic scope" value="Eukaryota"/>
</dbReference>
<dbReference type="UniPathway" id="UPA00696"/>
<dbReference type="InterPro" id="IPR050288">
    <property type="entry name" value="Cellulose_deg_GH3"/>
</dbReference>
<dbReference type="HOGENOM" id="CLU_004542_4_0_1"/>
<keyword evidence="9" id="KW-0326">Glycosidase</keyword>
<comment type="similarity">
    <text evidence="3">Belongs to the glycosyl hydrolase 3 family.</text>
</comment>
<sequence length="839" mass="92213">MGEAGHRLESILHHLTLPETISLLSGKDTWHTASIPHRGIPSIRVSDGPSGVRGRRTFQASPTTCFPCPIALASTWDVNLVKEIGTQMAGQAKAQGVHVILTPTINIQRSPLGGRNFESFSEDPVLSGSLACSLVSSIQHEGIATTVKHFVCNDQESQRTKIDVIVEERALREIYLKPFQIVVRNARPWAIMASYNRVNGLHVSENPHLLEKVLRREWGWDGAIVSDWFATYSTSEALNAGLDLEMPGKAEWRGKLVMRSLHAGKLEAPVLQQRARNVLNLVDKTRASGVPEDAEEWENNTPEVREANRKAATESVVLLKNAAKLLPIRAPGRVVIIGPNAKEDLYCGGGSSTVFPYYYISAYDGIKRALEQQSPSSELAFAQGCYKHALLPLLCTESADGQKGLDLQFFDRDFTQTSDAQKIAGTRSLTWRLVFLDSLPKAALPSVYGHFSGVYIAPSDGDFEFGVVTTGKAKLYIDGVLLVDNWTKQERGDHFFGLGTKEVRGTIKLTAGCQYKVVTEYSNMSSLSDRTAADLAGGILRLGVSQVISPEALLNDALEAAALADTVICCIGTDQEHESEGWDRKDMKLPGSQDQLVKAVLEANPRTVIVNISGSPVEMPWIDEASTVVQGWFMGSELGNALGDVLFGRVSPSGKLSVTFPRRLEQNPSYGNFPGENGRVRYAEGIMVGYRHYSTRHIPTLFPFGHGLSFTEFKYSELLFEGDNMLHPNGVVSVSLTLTNIGNFTSHEIVQLYVSALTCSTFRPLLELQGFQKVRDVQPGESRKVTFNIDKYAVSCYDERQDNWMAEAGKYRVSVGASVGDLRLATFIQVPATFHWSGL</sequence>
<protein>
    <recommendedName>
        <fullName evidence="4">beta-glucosidase</fullName>
        <ecNumber evidence="4">3.2.1.21</ecNumber>
    </recommendedName>
</protein>
<evidence type="ECO:0000256" key="9">
    <source>
        <dbReference type="ARBA" id="ARBA00023295"/>
    </source>
</evidence>
<dbReference type="RefSeq" id="XP_007752073.1">
    <property type="nucleotide sequence ID" value="XM_007753883.1"/>
</dbReference>
<keyword evidence="8" id="KW-0119">Carbohydrate metabolism</keyword>
<reference evidence="12 13" key="1">
    <citation type="submission" date="2013-03" db="EMBL/GenBank/DDBJ databases">
        <title>The Genome Sequence of Cladophialophora psammophila CBS 110553.</title>
        <authorList>
            <consortium name="The Broad Institute Genomics Platform"/>
            <person name="Cuomo C."/>
            <person name="de Hoog S."/>
            <person name="Gorbushina A."/>
            <person name="Walker B."/>
            <person name="Young S.K."/>
            <person name="Zeng Q."/>
            <person name="Gargeya S."/>
            <person name="Fitzgerald M."/>
            <person name="Haas B."/>
            <person name="Abouelleil A."/>
            <person name="Allen A.W."/>
            <person name="Alvarado L."/>
            <person name="Arachchi H.M."/>
            <person name="Berlin A.M."/>
            <person name="Chapman S.B."/>
            <person name="Gainer-Dewar J."/>
            <person name="Goldberg J."/>
            <person name="Griggs A."/>
            <person name="Gujja S."/>
            <person name="Hansen M."/>
            <person name="Howarth C."/>
            <person name="Imamovic A."/>
            <person name="Ireland A."/>
            <person name="Larimer J."/>
            <person name="McCowan C."/>
            <person name="Murphy C."/>
            <person name="Pearson M."/>
            <person name="Poon T.W."/>
            <person name="Priest M."/>
            <person name="Roberts A."/>
            <person name="Saif S."/>
            <person name="Shea T."/>
            <person name="Sisk P."/>
            <person name="Sykes S."/>
            <person name="Wortman J."/>
            <person name="Nusbaum C."/>
            <person name="Birren B."/>
        </authorList>
    </citation>
    <scope>NUCLEOTIDE SEQUENCE [LARGE SCALE GENOMIC DNA]</scope>
    <source>
        <strain evidence="12 13">CBS 110553</strain>
    </source>
</reference>
<evidence type="ECO:0000256" key="7">
    <source>
        <dbReference type="ARBA" id="ARBA00023180"/>
    </source>
</evidence>
<accession>W9W4D6</accession>
<dbReference type="InterPro" id="IPR001764">
    <property type="entry name" value="Glyco_hydro_3_N"/>
</dbReference>
<gene>
    <name evidence="12" type="ORF">A1O5_13317</name>
</gene>
<dbReference type="SUPFAM" id="SSF51445">
    <property type="entry name" value="(Trans)glycosidases"/>
    <property type="match status" value="1"/>
</dbReference>
<evidence type="ECO:0000256" key="10">
    <source>
        <dbReference type="ARBA" id="ARBA00023326"/>
    </source>
</evidence>
<dbReference type="PANTHER" id="PTHR42715">
    <property type="entry name" value="BETA-GLUCOSIDASE"/>
    <property type="match status" value="1"/>
</dbReference>
<dbReference type="FunFam" id="2.60.40.10:FF:000495">
    <property type="entry name" value="Periplasmic beta-glucosidase"/>
    <property type="match status" value="1"/>
</dbReference>
<evidence type="ECO:0000256" key="5">
    <source>
        <dbReference type="ARBA" id="ARBA00022801"/>
    </source>
</evidence>
<dbReference type="PANTHER" id="PTHR42715:SF3">
    <property type="entry name" value="BETA-GLUCOSIDASE B-RELATED"/>
    <property type="match status" value="1"/>
</dbReference>
<name>W9W4D6_9EURO</name>
<dbReference type="GO" id="GO:0030245">
    <property type="term" value="P:cellulose catabolic process"/>
    <property type="evidence" value="ECO:0007669"/>
    <property type="project" value="UniProtKB-UniPathway"/>
</dbReference>
<dbReference type="EC" id="3.2.1.21" evidence="4"/>
<dbReference type="SMART" id="SM00758">
    <property type="entry name" value="PA14"/>
    <property type="match status" value="1"/>
</dbReference>
<comment type="pathway">
    <text evidence="2">Glycan metabolism; cellulose degradation.</text>
</comment>
<dbReference type="InterPro" id="IPR017853">
    <property type="entry name" value="GH"/>
</dbReference>
<comment type="catalytic activity">
    <reaction evidence="1">
        <text>Hydrolysis of terminal, non-reducing beta-D-glucosyl residues with release of beta-D-glucose.</text>
        <dbReference type="EC" id="3.2.1.21"/>
    </reaction>
</comment>
<dbReference type="Gene3D" id="3.20.20.300">
    <property type="entry name" value="Glycoside hydrolase, family 3, N-terminal domain"/>
    <property type="match status" value="1"/>
</dbReference>
<dbReference type="SUPFAM" id="SSF52279">
    <property type="entry name" value="Beta-D-glucan exohydrolase, C-terminal domain"/>
    <property type="match status" value="1"/>
</dbReference>
<evidence type="ECO:0000256" key="8">
    <source>
        <dbReference type="ARBA" id="ARBA00023277"/>
    </source>
</evidence>
<evidence type="ECO:0000256" key="4">
    <source>
        <dbReference type="ARBA" id="ARBA00012744"/>
    </source>
</evidence>
<dbReference type="SUPFAM" id="SSF56988">
    <property type="entry name" value="Anthrax protective antigen"/>
    <property type="match status" value="1"/>
</dbReference>
<dbReference type="AlphaFoldDB" id="W9W4D6"/>
<dbReference type="Pfam" id="PF14310">
    <property type="entry name" value="Fn3-like"/>
    <property type="match status" value="1"/>
</dbReference>
<organism evidence="12 13">
    <name type="scientific">Cladophialophora psammophila CBS 110553</name>
    <dbReference type="NCBI Taxonomy" id="1182543"/>
    <lineage>
        <taxon>Eukaryota</taxon>
        <taxon>Fungi</taxon>
        <taxon>Dikarya</taxon>
        <taxon>Ascomycota</taxon>
        <taxon>Pezizomycotina</taxon>
        <taxon>Eurotiomycetes</taxon>
        <taxon>Chaetothyriomycetidae</taxon>
        <taxon>Chaetothyriales</taxon>
        <taxon>Herpotrichiellaceae</taxon>
        <taxon>Cladophialophora</taxon>
    </lineage>
</organism>
<dbReference type="PROSITE" id="PS51820">
    <property type="entry name" value="PA14"/>
    <property type="match status" value="1"/>
</dbReference>
<dbReference type="InterPro" id="IPR036881">
    <property type="entry name" value="Glyco_hydro_3_C_sf"/>
</dbReference>
<dbReference type="SMART" id="SM01217">
    <property type="entry name" value="Fn3_like"/>
    <property type="match status" value="1"/>
</dbReference>
<dbReference type="Pfam" id="PF00933">
    <property type="entry name" value="Glyco_hydro_3"/>
    <property type="match status" value="1"/>
</dbReference>
<keyword evidence="13" id="KW-1185">Reference proteome</keyword>
<dbReference type="STRING" id="1182543.W9W4D6"/>